<evidence type="ECO:0000313" key="1">
    <source>
        <dbReference type="EMBL" id="SEN87886.1"/>
    </source>
</evidence>
<dbReference type="AlphaFoldDB" id="A0A1H8K601"/>
<sequence length="73" mass="7668">MNKPMPSTVSAAIAAEGPLRSLLKAIQRDDATCNGVQAEWTRQLLGWVIDAIEGAEPACGWPNPAPVQKGDGP</sequence>
<gene>
    <name evidence="1" type="ORF">SAMN04489859_102055</name>
</gene>
<accession>A0A1H8K601</accession>
<dbReference type="STRING" id="34002.SAMN04489859_102055"/>
<organism evidence="1 2">
    <name type="scientific">Paracoccus alcaliphilus</name>
    <dbReference type="NCBI Taxonomy" id="34002"/>
    <lineage>
        <taxon>Bacteria</taxon>
        <taxon>Pseudomonadati</taxon>
        <taxon>Pseudomonadota</taxon>
        <taxon>Alphaproteobacteria</taxon>
        <taxon>Rhodobacterales</taxon>
        <taxon>Paracoccaceae</taxon>
        <taxon>Paracoccus</taxon>
    </lineage>
</organism>
<reference evidence="1 2" key="1">
    <citation type="submission" date="2016-10" db="EMBL/GenBank/DDBJ databases">
        <authorList>
            <person name="de Groot N.N."/>
        </authorList>
    </citation>
    <scope>NUCLEOTIDE SEQUENCE [LARGE SCALE GENOMIC DNA]</scope>
    <source>
        <strain evidence="1 2">DSM 8512</strain>
    </source>
</reference>
<proteinExistence type="predicted"/>
<dbReference type="RefSeq" id="WP_090613529.1">
    <property type="nucleotide sequence ID" value="NZ_CP067124.1"/>
</dbReference>
<dbReference type="EMBL" id="FODE01000020">
    <property type="protein sequence ID" value="SEN87886.1"/>
    <property type="molecule type" value="Genomic_DNA"/>
</dbReference>
<evidence type="ECO:0000313" key="2">
    <source>
        <dbReference type="Proteomes" id="UP000199054"/>
    </source>
</evidence>
<protein>
    <submittedName>
        <fullName evidence="1">Uncharacterized protein</fullName>
    </submittedName>
</protein>
<keyword evidence="2" id="KW-1185">Reference proteome</keyword>
<name>A0A1H8K601_9RHOB</name>
<dbReference type="Proteomes" id="UP000199054">
    <property type="component" value="Unassembled WGS sequence"/>
</dbReference>